<sequence>MSKFLWINPVAEKMYGKDINTIEEALIKKGYVLVSCESQLDYVKKQYKSYAEKNKNTILDCRCPQTIKVLKEYELTDGYDVPDIEPILIRTSRVLYDKYISKENDSLIITCPCTQLRDFTAKKLEDKKEIIVLTWKEFIESEEMKSLGKIKASPIPLGFFDNTFENVLKLSNEDMIISAIKKNQKKYDIIEMLYCKDGCNNGDGL</sequence>
<protein>
    <submittedName>
        <fullName evidence="1">Uncharacterized protein</fullName>
    </submittedName>
</protein>
<evidence type="ECO:0000313" key="2">
    <source>
        <dbReference type="Proteomes" id="UP001256646"/>
    </source>
</evidence>
<gene>
    <name evidence="1" type="ORF">RGC78_04090</name>
</gene>
<proteinExistence type="predicted"/>
<dbReference type="Proteomes" id="UP001256646">
    <property type="component" value="Unassembled WGS sequence"/>
</dbReference>
<dbReference type="Gene3D" id="3.40.950.10">
    <property type="entry name" value="Fe-only Hydrogenase (Larger Subunit), Chain L, domain 3"/>
    <property type="match status" value="1"/>
</dbReference>
<dbReference type="EMBL" id="JAVJAN010000008">
    <property type="protein sequence ID" value="MDR5586638.1"/>
    <property type="molecule type" value="Genomic_DNA"/>
</dbReference>
<organism evidence="1 2">
    <name type="scientific">Clostridium aquiflavi</name>
    <dbReference type="NCBI Taxonomy" id="3073603"/>
    <lineage>
        <taxon>Bacteria</taxon>
        <taxon>Bacillati</taxon>
        <taxon>Bacillota</taxon>
        <taxon>Clostridia</taxon>
        <taxon>Eubacteriales</taxon>
        <taxon>Clostridiaceae</taxon>
        <taxon>Clostridium</taxon>
    </lineage>
</organism>
<keyword evidence="2" id="KW-1185">Reference proteome</keyword>
<evidence type="ECO:0000313" key="1">
    <source>
        <dbReference type="EMBL" id="MDR5586638.1"/>
    </source>
</evidence>
<dbReference type="SUPFAM" id="SSF53920">
    <property type="entry name" value="Fe-only hydrogenase"/>
    <property type="match status" value="1"/>
</dbReference>
<dbReference type="RefSeq" id="WP_309556102.1">
    <property type="nucleotide sequence ID" value="NZ_JAVJAN010000008.1"/>
</dbReference>
<name>A0ABU1EE33_9CLOT</name>
<dbReference type="InterPro" id="IPR009016">
    <property type="entry name" value="Fe_hydrogenase"/>
</dbReference>
<comment type="caution">
    <text evidence="1">The sequence shown here is derived from an EMBL/GenBank/DDBJ whole genome shotgun (WGS) entry which is preliminary data.</text>
</comment>
<accession>A0ABU1EE33</accession>
<reference evidence="1 2" key="1">
    <citation type="submission" date="2023-09" db="EMBL/GenBank/DDBJ databases">
        <authorList>
            <person name="Zhai L."/>
        </authorList>
    </citation>
    <scope>NUCLEOTIDE SEQUENCE [LARGE SCALE GENOMIC DNA]</scope>
    <source>
        <strain evidence="1 2">5 N-1</strain>
    </source>
</reference>